<keyword evidence="2" id="KW-0804">Transcription</keyword>
<evidence type="ECO:0000256" key="2">
    <source>
        <dbReference type="ARBA" id="ARBA00022472"/>
    </source>
</evidence>
<comment type="caution">
    <text evidence="4">The sequence shown here is derived from an EMBL/GenBank/DDBJ whole genome shotgun (WGS) entry which is preliminary data.</text>
</comment>
<accession>A0ABR2QL25</accession>
<comment type="similarity">
    <text evidence="1">Belongs to the mTERF family.</text>
</comment>
<dbReference type="EMBL" id="JBBPBN010000036">
    <property type="protein sequence ID" value="KAK9001373.1"/>
    <property type="molecule type" value="Genomic_DNA"/>
</dbReference>
<dbReference type="PANTHER" id="PTHR13068">
    <property type="entry name" value="CGI-12 PROTEIN-RELATED"/>
    <property type="match status" value="1"/>
</dbReference>
<keyword evidence="5" id="KW-1185">Reference proteome</keyword>
<evidence type="ECO:0000313" key="5">
    <source>
        <dbReference type="Proteomes" id="UP001396334"/>
    </source>
</evidence>
<dbReference type="Pfam" id="PF02536">
    <property type="entry name" value="mTERF"/>
    <property type="match status" value="1"/>
</dbReference>
<dbReference type="Proteomes" id="UP001396334">
    <property type="component" value="Unassembled WGS sequence"/>
</dbReference>
<keyword evidence="2" id="KW-0805">Transcription regulation</keyword>
<proteinExistence type="inferred from homology"/>
<dbReference type="SMART" id="SM00733">
    <property type="entry name" value="Mterf"/>
    <property type="match status" value="5"/>
</dbReference>
<dbReference type="Gene3D" id="1.25.70.10">
    <property type="entry name" value="Transcription termination factor 3, mitochondrial"/>
    <property type="match status" value="1"/>
</dbReference>
<protein>
    <submittedName>
        <fullName evidence="4">Uncharacterized protein</fullName>
    </submittedName>
</protein>
<dbReference type="PANTHER" id="PTHR13068:SF139">
    <property type="entry name" value="TRANSCRIPTION TERMINATION FACTOR MTEF1, CHLOROPLASTIC"/>
    <property type="match status" value="1"/>
</dbReference>
<dbReference type="InterPro" id="IPR003690">
    <property type="entry name" value="MTERF"/>
</dbReference>
<dbReference type="InterPro" id="IPR038538">
    <property type="entry name" value="MTERF_sf"/>
</dbReference>
<keyword evidence="3" id="KW-0809">Transit peptide</keyword>
<evidence type="ECO:0000256" key="1">
    <source>
        <dbReference type="ARBA" id="ARBA00007692"/>
    </source>
</evidence>
<keyword evidence="2" id="KW-0806">Transcription termination</keyword>
<organism evidence="4 5">
    <name type="scientific">Hibiscus sabdariffa</name>
    <name type="common">roselle</name>
    <dbReference type="NCBI Taxonomy" id="183260"/>
    <lineage>
        <taxon>Eukaryota</taxon>
        <taxon>Viridiplantae</taxon>
        <taxon>Streptophyta</taxon>
        <taxon>Embryophyta</taxon>
        <taxon>Tracheophyta</taxon>
        <taxon>Spermatophyta</taxon>
        <taxon>Magnoliopsida</taxon>
        <taxon>eudicotyledons</taxon>
        <taxon>Gunneridae</taxon>
        <taxon>Pentapetalae</taxon>
        <taxon>rosids</taxon>
        <taxon>malvids</taxon>
        <taxon>Malvales</taxon>
        <taxon>Malvaceae</taxon>
        <taxon>Malvoideae</taxon>
        <taxon>Hibiscus</taxon>
    </lineage>
</organism>
<name>A0ABR2QL25_9ROSI</name>
<evidence type="ECO:0000313" key="4">
    <source>
        <dbReference type="EMBL" id="KAK9001373.1"/>
    </source>
</evidence>
<sequence length="295" mass="34191">MLLPYLHLPPPRTPSPSPSPSLPHYVKFRTSHHQNLRYLKAIGIIHPHTKPTHLPSPQATNHLIYTVNFLKSKGIDDRDFPRLAFLCPQLFSPDFDPSEIEQVFDFLTADLNATVEESRGLVVNCPYILLSDVEYCLKPTAEYLKGLGVEKLNEPSKQKAFLLNTRVDKLKEKIRFLRSIGLRYEEAARFCVRMPAMFGYNVEDNLRPKYEFLVGEMGRELGELKEFPQYFGFSLHKRIEPRHWHLKQRNVRIKLNRMLLWSDQSSIPEYYYILEHGVLFFSTCCLVLAGSSGPV</sequence>
<reference evidence="4 5" key="1">
    <citation type="journal article" date="2024" name="G3 (Bethesda)">
        <title>Genome assembly of Hibiscus sabdariffa L. provides insights into metabolisms of medicinal natural products.</title>
        <authorList>
            <person name="Kim T."/>
        </authorList>
    </citation>
    <scope>NUCLEOTIDE SEQUENCE [LARGE SCALE GENOMIC DNA]</scope>
    <source>
        <strain evidence="4">TK-2024</strain>
        <tissue evidence="4">Old leaves</tissue>
    </source>
</reference>
<gene>
    <name evidence="4" type="ORF">V6N11_083158</name>
</gene>
<evidence type="ECO:0000256" key="3">
    <source>
        <dbReference type="ARBA" id="ARBA00022946"/>
    </source>
</evidence>